<organism evidence="1 3">
    <name type="scientific">Kipferlia bialata</name>
    <dbReference type="NCBI Taxonomy" id="797122"/>
    <lineage>
        <taxon>Eukaryota</taxon>
        <taxon>Metamonada</taxon>
        <taxon>Carpediemonas-like organisms</taxon>
        <taxon>Kipferlia</taxon>
    </lineage>
</organism>
<accession>A0A9K3CR26</accession>
<evidence type="ECO:0000313" key="1">
    <source>
        <dbReference type="EMBL" id="GIQ81242.1"/>
    </source>
</evidence>
<comment type="caution">
    <text evidence="1">The sequence shown here is derived from an EMBL/GenBank/DDBJ whole genome shotgun (WGS) entry which is preliminary data.</text>
</comment>
<reference evidence="1 3" key="2">
    <citation type="journal article" date="2018" name="PLoS ONE">
        <title>The draft genome of Kipferlia bialata reveals reductive genome evolution in fornicate parasites.</title>
        <authorList>
            <person name="Tanifuji G."/>
            <person name="Takabayashi S."/>
            <person name="Kume K."/>
            <person name="Takagi M."/>
            <person name="Nakayama T."/>
            <person name="Kamikawa R."/>
            <person name="Inagaki Y."/>
            <person name="Hashimoto T."/>
        </authorList>
    </citation>
    <scope>NUCLEOTIDE SEQUENCE [LARGE SCALE GENOMIC DNA]</scope>
    <source>
        <strain evidence="1">NY0173</strain>
    </source>
</reference>
<keyword evidence="3" id="KW-1185">Reference proteome</keyword>
<evidence type="ECO:0000313" key="3">
    <source>
        <dbReference type="Proteomes" id="UP000265618"/>
    </source>
</evidence>
<gene>
    <name evidence="1" type="ORF">KIPB_002169</name>
    <name evidence="2" type="ORF">KIPB_004054</name>
</gene>
<protein>
    <submittedName>
        <fullName evidence="1">Uncharacterized protein</fullName>
    </submittedName>
</protein>
<evidence type="ECO:0000313" key="2">
    <source>
        <dbReference type="EMBL" id="GIQ82840.1"/>
    </source>
</evidence>
<dbReference type="Proteomes" id="UP000265618">
    <property type="component" value="Unassembled WGS sequence"/>
</dbReference>
<reference evidence="1" key="1">
    <citation type="submission" date="2016-10" db="EMBL/GenBank/DDBJ databases">
        <authorList>
            <person name="Tanifuji G."/>
            <person name="Kume K."/>
            <person name="Nakayama T."/>
            <person name="Takabayashi S."/>
            <person name="Hashimoto T."/>
        </authorList>
    </citation>
    <scope>NUCLEOTIDE SEQUENCE</scope>
    <source>
        <strain evidence="1">NY0173</strain>
    </source>
</reference>
<sequence length="80" mass="8830">MKTTVEEFVILIECYKALKGTQVEDEKKVAYDGLKAGLVTMRSVQGIPECSPEWSQRITGLLLKYMPVLQALGTELGVSP</sequence>
<dbReference type="EMBL" id="BDIP01000342">
    <property type="protein sequence ID" value="GIQ81242.1"/>
    <property type="molecule type" value="Genomic_DNA"/>
</dbReference>
<dbReference type="AlphaFoldDB" id="A0A9K3CR26"/>
<proteinExistence type="predicted"/>
<dbReference type="EMBL" id="BDIP01000831">
    <property type="protein sequence ID" value="GIQ82840.1"/>
    <property type="molecule type" value="Genomic_DNA"/>
</dbReference>
<name>A0A9K3CR26_9EUKA</name>